<dbReference type="InterPro" id="IPR003675">
    <property type="entry name" value="Rce1/LyrA-like_dom"/>
</dbReference>
<dbReference type="GO" id="GO:0004175">
    <property type="term" value="F:endopeptidase activity"/>
    <property type="evidence" value="ECO:0007669"/>
    <property type="project" value="UniProtKB-ARBA"/>
</dbReference>
<dbReference type="OrthoDB" id="1742244at2759"/>
<keyword evidence="3" id="KW-0645">Protease</keyword>
<dbReference type="FunCoup" id="A0A200PQT8">
    <property type="interactions" value="904"/>
</dbReference>
<keyword evidence="1" id="KW-0812">Transmembrane</keyword>
<evidence type="ECO:0000256" key="1">
    <source>
        <dbReference type="SAM" id="Phobius"/>
    </source>
</evidence>
<sequence>MEKESNNKEFSVLPSEIPWDGYSIWYTFVLFFFCLHIPLSIGGLPVVTLIMDQPVLEPQTEIVSLLVIKTIELCGALALLRYTMKTEYKLGSFFQSAKFSERNWLQAAALGFGLLLLFVVFTSFLADTIIGPKTVNNPILKELLSSGPIAKTACFLLYCFVTPLLDESVYRGFLLTSLTSKMKWPQAVIASSFIFSMAIFSSQHSPQLFAIGCVLGYLLLSH</sequence>
<keyword evidence="3" id="KW-0378">Hydrolase</keyword>
<protein>
    <submittedName>
        <fullName evidence="3">CAAX amino terminal protease</fullName>
    </submittedName>
</protein>
<keyword evidence="1" id="KW-0472">Membrane</keyword>
<dbReference type="PANTHER" id="PTHR43592">
    <property type="entry name" value="CAAX AMINO TERMINAL PROTEASE"/>
    <property type="match status" value="1"/>
</dbReference>
<keyword evidence="1" id="KW-1133">Transmembrane helix</keyword>
<evidence type="ECO:0000259" key="2">
    <source>
        <dbReference type="Pfam" id="PF02517"/>
    </source>
</evidence>
<gene>
    <name evidence="3" type="ORF">BVC80_9087g77</name>
</gene>
<reference evidence="3 4" key="1">
    <citation type="journal article" date="2017" name="Mol. Plant">
        <title>The Genome of Medicinal Plant Macleaya cordata Provides New Insights into Benzylisoquinoline Alkaloids Metabolism.</title>
        <authorList>
            <person name="Liu X."/>
            <person name="Liu Y."/>
            <person name="Huang P."/>
            <person name="Ma Y."/>
            <person name="Qing Z."/>
            <person name="Tang Q."/>
            <person name="Cao H."/>
            <person name="Cheng P."/>
            <person name="Zheng Y."/>
            <person name="Yuan Z."/>
            <person name="Zhou Y."/>
            <person name="Liu J."/>
            <person name="Tang Z."/>
            <person name="Zhuo Y."/>
            <person name="Zhang Y."/>
            <person name="Yu L."/>
            <person name="Huang J."/>
            <person name="Yang P."/>
            <person name="Peng Q."/>
            <person name="Zhang J."/>
            <person name="Jiang W."/>
            <person name="Zhang Z."/>
            <person name="Lin K."/>
            <person name="Ro D.K."/>
            <person name="Chen X."/>
            <person name="Xiong X."/>
            <person name="Shang Y."/>
            <person name="Huang S."/>
            <person name="Zeng J."/>
        </authorList>
    </citation>
    <scope>NUCLEOTIDE SEQUENCE [LARGE SCALE GENOMIC DNA]</scope>
    <source>
        <strain evidence="4">cv. BLH2017</strain>
        <tissue evidence="3">Root</tissue>
    </source>
</reference>
<feature type="domain" description="CAAX prenyl protease 2/Lysostaphin resistance protein A-like" evidence="2">
    <location>
        <begin position="152"/>
        <end position="220"/>
    </location>
</feature>
<evidence type="ECO:0000313" key="3">
    <source>
        <dbReference type="EMBL" id="OVA00580.1"/>
    </source>
</evidence>
<dbReference type="OMA" id="TQGRNWV"/>
<dbReference type="GO" id="GO:0080120">
    <property type="term" value="P:CAAX-box protein maturation"/>
    <property type="evidence" value="ECO:0007669"/>
    <property type="project" value="UniProtKB-ARBA"/>
</dbReference>
<name>A0A200PQT8_MACCD</name>
<organism evidence="3 4">
    <name type="scientific">Macleaya cordata</name>
    <name type="common">Five-seeded plume-poppy</name>
    <name type="synonym">Bocconia cordata</name>
    <dbReference type="NCBI Taxonomy" id="56857"/>
    <lineage>
        <taxon>Eukaryota</taxon>
        <taxon>Viridiplantae</taxon>
        <taxon>Streptophyta</taxon>
        <taxon>Embryophyta</taxon>
        <taxon>Tracheophyta</taxon>
        <taxon>Spermatophyta</taxon>
        <taxon>Magnoliopsida</taxon>
        <taxon>Ranunculales</taxon>
        <taxon>Papaveraceae</taxon>
        <taxon>Papaveroideae</taxon>
        <taxon>Macleaya</taxon>
    </lineage>
</organism>
<evidence type="ECO:0000313" key="4">
    <source>
        <dbReference type="Proteomes" id="UP000195402"/>
    </source>
</evidence>
<dbReference type="PANTHER" id="PTHR43592:SF4">
    <property type="entry name" value="CAAX AMINO TERMINAL PROTEASE FAMILY PROTEIN"/>
    <property type="match status" value="1"/>
</dbReference>
<feature type="transmembrane region" description="Helical" evidence="1">
    <location>
        <begin position="24"/>
        <end position="50"/>
    </location>
</feature>
<dbReference type="EMBL" id="MVGT01004291">
    <property type="protein sequence ID" value="OVA00580.1"/>
    <property type="molecule type" value="Genomic_DNA"/>
</dbReference>
<comment type="caution">
    <text evidence="3">The sequence shown here is derived from an EMBL/GenBank/DDBJ whole genome shotgun (WGS) entry which is preliminary data.</text>
</comment>
<accession>A0A200PQT8</accession>
<dbReference type="GO" id="GO:0006508">
    <property type="term" value="P:proteolysis"/>
    <property type="evidence" value="ECO:0007669"/>
    <property type="project" value="UniProtKB-KW"/>
</dbReference>
<dbReference type="InParanoid" id="A0A200PQT8"/>
<dbReference type="STRING" id="56857.A0A200PQT8"/>
<dbReference type="Pfam" id="PF02517">
    <property type="entry name" value="Rce1-like"/>
    <property type="match status" value="1"/>
</dbReference>
<keyword evidence="4" id="KW-1185">Reference proteome</keyword>
<dbReference type="Proteomes" id="UP000195402">
    <property type="component" value="Unassembled WGS sequence"/>
</dbReference>
<proteinExistence type="predicted"/>
<dbReference type="AlphaFoldDB" id="A0A200PQT8"/>
<feature type="transmembrane region" description="Helical" evidence="1">
    <location>
        <begin position="104"/>
        <end position="131"/>
    </location>
</feature>
<feature type="transmembrane region" description="Helical" evidence="1">
    <location>
        <begin position="62"/>
        <end position="84"/>
    </location>
</feature>